<dbReference type="Proteomes" id="UP001054945">
    <property type="component" value="Unassembled WGS sequence"/>
</dbReference>
<dbReference type="AlphaFoldDB" id="A0AAV4XH96"/>
<evidence type="ECO:0000313" key="1">
    <source>
        <dbReference type="EMBL" id="GIY93301.1"/>
    </source>
</evidence>
<protein>
    <submittedName>
        <fullName evidence="1">Uncharacterized protein</fullName>
    </submittedName>
</protein>
<comment type="caution">
    <text evidence="1">The sequence shown here is derived from an EMBL/GenBank/DDBJ whole genome shotgun (WGS) entry which is preliminary data.</text>
</comment>
<dbReference type="EMBL" id="BPLR01000255">
    <property type="protein sequence ID" value="GIY93301.1"/>
    <property type="molecule type" value="Genomic_DNA"/>
</dbReference>
<name>A0AAV4XH96_CAEEX</name>
<evidence type="ECO:0000313" key="2">
    <source>
        <dbReference type="Proteomes" id="UP001054945"/>
    </source>
</evidence>
<keyword evidence="2" id="KW-1185">Reference proteome</keyword>
<organism evidence="1 2">
    <name type="scientific">Caerostris extrusa</name>
    <name type="common">Bark spider</name>
    <name type="synonym">Caerostris bankana</name>
    <dbReference type="NCBI Taxonomy" id="172846"/>
    <lineage>
        <taxon>Eukaryota</taxon>
        <taxon>Metazoa</taxon>
        <taxon>Ecdysozoa</taxon>
        <taxon>Arthropoda</taxon>
        <taxon>Chelicerata</taxon>
        <taxon>Arachnida</taxon>
        <taxon>Araneae</taxon>
        <taxon>Araneomorphae</taxon>
        <taxon>Entelegynae</taxon>
        <taxon>Araneoidea</taxon>
        <taxon>Araneidae</taxon>
        <taxon>Caerostris</taxon>
    </lineage>
</organism>
<accession>A0AAV4XH96</accession>
<reference evidence="1 2" key="1">
    <citation type="submission" date="2021-06" db="EMBL/GenBank/DDBJ databases">
        <title>Caerostris extrusa draft genome.</title>
        <authorList>
            <person name="Kono N."/>
            <person name="Arakawa K."/>
        </authorList>
    </citation>
    <scope>NUCLEOTIDE SEQUENCE [LARGE SCALE GENOMIC DNA]</scope>
</reference>
<gene>
    <name evidence="1" type="ORF">CEXT_436901</name>
</gene>
<proteinExistence type="predicted"/>
<sequence>MHQAGYHDFSITLNVIPGLGSVLKCDNGSIELLHPAIMDMARWIFMSLISVEVTPYVRRMCSTTWCVRRRDLSRQFLISCSGRTDEEGISLPVPQFLGGRERG</sequence>